<dbReference type="Proteomes" id="UP001556617">
    <property type="component" value="Unassembled WGS sequence"/>
</dbReference>
<reference evidence="3 4" key="1">
    <citation type="submission" date="2024-07" db="EMBL/GenBank/DDBJ databases">
        <authorList>
            <person name="Yun M."/>
        </authorList>
    </citation>
    <scope>NUCLEOTIDE SEQUENCE [LARGE SCALE GENOMIC DNA]</scope>
    <source>
        <strain evidence="3 4">MS01</strain>
    </source>
</reference>
<comment type="caution">
    <text evidence="3">The sequence shown here is derived from an EMBL/GenBank/DDBJ whole genome shotgun (WGS) entry which is preliminary data.</text>
</comment>
<dbReference type="Pfam" id="PF07859">
    <property type="entry name" value="Abhydrolase_3"/>
    <property type="match status" value="1"/>
</dbReference>
<dbReference type="EMBL" id="JBFPER010000001">
    <property type="protein sequence ID" value="MEX0379969.1"/>
    <property type="molecule type" value="Genomic_DNA"/>
</dbReference>
<dbReference type="InterPro" id="IPR013094">
    <property type="entry name" value="AB_hydrolase_3"/>
</dbReference>
<name>A0ABV3S0M0_9LACO</name>
<gene>
    <name evidence="3" type="ORF">AB3K24_01140</name>
</gene>
<dbReference type="PANTHER" id="PTHR48081:SF8">
    <property type="entry name" value="ALPHA_BETA HYDROLASE FOLD-3 DOMAIN-CONTAINING PROTEIN-RELATED"/>
    <property type="match status" value="1"/>
</dbReference>
<dbReference type="GO" id="GO:0016787">
    <property type="term" value="F:hydrolase activity"/>
    <property type="evidence" value="ECO:0007669"/>
    <property type="project" value="UniProtKB-KW"/>
</dbReference>
<dbReference type="SUPFAM" id="SSF53474">
    <property type="entry name" value="alpha/beta-Hydrolases"/>
    <property type="match status" value="1"/>
</dbReference>
<keyword evidence="4" id="KW-1185">Reference proteome</keyword>
<protein>
    <submittedName>
        <fullName evidence="3">Alpha/beta hydrolase fold domain-containing protein</fullName>
    </submittedName>
</protein>
<dbReference type="PANTHER" id="PTHR48081">
    <property type="entry name" value="AB HYDROLASE SUPERFAMILY PROTEIN C4A8.06C"/>
    <property type="match status" value="1"/>
</dbReference>
<organism evidence="3 4">
    <name type="scientific">Leuconostoc aquikimchii</name>
    <dbReference type="NCBI Taxonomy" id="3236804"/>
    <lineage>
        <taxon>Bacteria</taxon>
        <taxon>Bacillati</taxon>
        <taxon>Bacillota</taxon>
        <taxon>Bacilli</taxon>
        <taxon>Lactobacillales</taxon>
        <taxon>Lactobacillaceae</taxon>
        <taxon>Leuconostoc</taxon>
    </lineage>
</organism>
<dbReference type="Gene3D" id="3.40.50.1820">
    <property type="entry name" value="alpha/beta hydrolase"/>
    <property type="match status" value="1"/>
</dbReference>
<evidence type="ECO:0000256" key="1">
    <source>
        <dbReference type="ARBA" id="ARBA00022801"/>
    </source>
</evidence>
<dbReference type="InterPro" id="IPR050300">
    <property type="entry name" value="GDXG_lipolytic_enzyme"/>
</dbReference>
<sequence>MTKFKTIDDITNGTVIKLVPEQTKGGVLDPRAREELLAGQRNINEPAPIIPPDITSLRAMMGWPNAIDIATHPLTVVDTATAYGVKVRTYVKTTLVDEILPVIFFYHGGGFFGGSLNNVDKPARALADLADVLVVSVDWSLAPEHPYPEGFLEAYQTIIWVLNQSGWPIDKRKVSVLGDSAGGGFAYGLGLLDREFGLNVITKLIAFYPVTYQAHDVTFEKLFNDVRRYPVSIADRDLLLPYFNGFFGSSGLIDQLYIQNSDPDSVYISPFLADDKLLAQLPESLTIIDEYDPLRFQGEAFIQKVRLNGGQANYVRYNGMTHAFMDKVGDFAQAEDALREAATFAVK</sequence>
<evidence type="ECO:0000259" key="2">
    <source>
        <dbReference type="Pfam" id="PF07859"/>
    </source>
</evidence>
<evidence type="ECO:0000313" key="3">
    <source>
        <dbReference type="EMBL" id="MEX0379969.1"/>
    </source>
</evidence>
<dbReference type="RefSeq" id="WP_367973401.1">
    <property type="nucleotide sequence ID" value="NZ_JBFPER010000001.1"/>
</dbReference>
<evidence type="ECO:0000313" key="4">
    <source>
        <dbReference type="Proteomes" id="UP001556617"/>
    </source>
</evidence>
<proteinExistence type="predicted"/>
<keyword evidence="1 3" id="KW-0378">Hydrolase</keyword>
<accession>A0ABV3S0M0</accession>
<feature type="domain" description="Alpha/beta hydrolase fold-3" evidence="2">
    <location>
        <begin position="103"/>
        <end position="325"/>
    </location>
</feature>
<dbReference type="InterPro" id="IPR029058">
    <property type="entry name" value="AB_hydrolase_fold"/>
</dbReference>